<evidence type="ECO:0000313" key="2">
    <source>
        <dbReference type="EMBL" id="URW74624.1"/>
    </source>
</evidence>
<keyword evidence="1" id="KW-0732">Signal</keyword>
<evidence type="ECO:0000313" key="3">
    <source>
        <dbReference type="Proteomes" id="UP001055580"/>
    </source>
</evidence>
<feature type="chain" id="PRO_5046800410" evidence="1">
    <location>
        <begin position="31"/>
        <end position="382"/>
    </location>
</feature>
<proteinExistence type="predicted"/>
<dbReference type="PIRSF" id="PIRSF029171">
    <property type="entry name" value="Esterase_LipA"/>
    <property type="match status" value="1"/>
</dbReference>
<dbReference type="InterPro" id="IPR005152">
    <property type="entry name" value="Lipase_secreted"/>
</dbReference>
<dbReference type="EMBL" id="CP098401">
    <property type="protein sequence ID" value="URW74624.1"/>
    <property type="molecule type" value="Genomic_DNA"/>
</dbReference>
<dbReference type="RefSeq" id="WP_250749259.1">
    <property type="nucleotide sequence ID" value="NZ_CP098401.1"/>
</dbReference>
<dbReference type="PANTHER" id="PTHR34853:SF1">
    <property type="entry name" value="LIPASE 5"/>
    <property type="match status" value="1"/>
</dbReference>
<dbReference type="PANTHER" id="PTHR34853">
    <property type="match status" value="1"/>
</dbReference>
<dbReference type="SUPFAM" id="SSF53474">
    <property type="entry name" value="alpha/beta-Hydrolases"/>
    <property type="match status" value="1"/>
</dbReference>
<dbReference type="Pfam" id="PF03583">
    <property type="entry name" value="LIP"/>
    <property type="match status" value="1"/>
</dbReference>
<reference evidence="2" key="1">
    <citation type="submission" date="2022-05" db="EMBL/GenBank/DDBJ databases">
        <title>Sphingomonas sp. strain RMG20 Genome sequencing and assembly.</title>
        <authorList>
            <person name="Kim I."/>
        </authorList>
    </citation>
    <scope>NUCLEOTIDE SEQUENCE</scope>
    <source>
        <strain evidence="2">RMG20</strain>
    </source>
</reference>
<feature type="signal peptide" evidence="1">
    <location>
        <begin position="1"/>
        <end position="30"/>
    </location>
</feature>
<evidence type="ECO:0000256" key="1">
    <source>
        <dbReference type="SAM" id="SignalP"/>
    </source>
</evidence>
<organism evidence="2 3">
    <name type="scientific">Sphingomonas donggukensis</name>
    <dbReference type="NCBI Taxonomy" id="2949093"/>
    <lineage>
        <taxon>Bacteria</taxon>
        <taxon>Pseudomonadati</taxon>
        <taxon>Pseudomonadota</taxon>
        <taxon>Alphaproteobacteria</taxon>
        <taxon>Sphingomonadales</taxon>
        <taxon>Sphingomonadaceae</taxon>
        <taxon>Sphingomonas</taxon>
    </lineage>
</organism>
<dbReference type="Proteomes" id="UP001055580">
    <property type="component" value="Chromosome"/>
</dbReference>
<dbReference type="InterPro" id="IPR029058">
    <property type="entry name" value="AB_hydrolase_fold"/>
</dbReference>
<accession>A0ABY4TQF4</accession>
<name>A0ABY4TQF4_9SPHN</name>
<keyword evidence="3" id="KW-1185">Reference proteome</keyword>
<protein>
    <submittedName>
        <fullName evidence="2">Lipase family protein</fullName>
    </submittedName>
</protein>
<dbReference type="Gene3D" id="3.40.50.1820">
    <property type="entry name" value="alpha/beta hydrolase"/>
    <property type="match status" value="2"/>
</dbReference>
<gene>
    <name evidence="2" type="ORF">M9980_08540</name>
</gene>
<sequence>MMHSGGMWVRAARIGAIAIAVSPLPAIAQAAGTLIAAEPLAGAPAGAQAWRIRYTSRTDRGAPEQVTGVVVAPTASPPREGRRVIAWAHGTWGVTPACAPSLSPAFFTMTPGLTDALRRGYVVVATDYPGLGTPQPHPFLVGDNAAHAVLDSVRAARGIRVAGAGDSFAVWGESQGGHAALFTGERARSYAPELRLVGIAAAAPPTDLVANLTGGADPTARAYLTAFAAHSWQAFYRADLSTLGRPATGRLIGRLAQNCLTTGKPLKIGTAIGLLALRRDLRGVDLGRIQPWARLARINSAGQNPPGAPLLIAQNSGDKIVAPEVTRAFARRLCTGRARVRYVTMATKGGHITSAADSATTTLDWIGDRFAGRPAPSDCGRI</sequence>